<organism evidence="2 3">
    <name type="scientific">Zophobas morio</name>
    <dbReference type="NCBI Taxonomy" id="2755281"/>
    <lineage>
        <taxon>Eukaryota</taxon>
        <taxon>Metazoa</taxon>
        <taxon>Ecdysozoa</taxon>
        <taxon>Arthropoda</taxon>
        <taxon>Hexapoda</taxon>
        <taxon>Insecta</taxon>
        <taxon>Pterygota</taxon>
        <taxon>Neoptera</taxon>
        <taxon>Endopterygota</taxon>
        <taxon>Coleoptera</taxon>
        <taxon>Polyphaga</taxon>
        <taxon>Cucujiformia</taxon>
        <taxon>Tenebrionidae</taxon>
        <taxon>Zophobas</taxon>
    </lineage>
</organism>
<dbReference type="AlphaFoldDB" id="A0AA38HTY1"/>
<accession>A0AA38HTY1</accession>
<name>A0AA38HTY1_9CUCU</name>
<feature type="region of interest" description="Disordered" evidence="1">
    <location>
        <begin position="1"/>
        <end position="20"/>
    </location>
</feature>
<reference evidence="2" key="1">
    <citation type="journal article" date="2023" name="G3 (Bethesda)">
        <title>Whole genome assemblies of Zophobas morio and Tenebrio molitor.</title>
        <authorList>
            <person name="Kaur S."/>
            <person name="Stinson S.A."/>
            <person name="diCenzo G.C."/>
        </authorList>
    </citation>
    <scope>NUCLEOTIDE SEQUENCE</scope>
    <source>
        <strain evidence="2">QUZm001</strain>
    </source>
</reference>
<evidence type="ECO:0000313" key="3">
    <source>
        <dbReference type="Proteomes" id="UP001168821"/>
    </source>
</evidence>
<keyword evidence="3" id="KW-1185">Reference proteome</keyword>
<feature type="compositionally biased region" description="Acidic residues" evidence="1">
    <location>
        <begin position="1"/>
        <end position="16"/>
    </location>
</feature>
<dbReference type="EMBL" id="JALNTZ010000008">
    <property type="protein sequence ID" value="KAJ3642941.1"/>
    <property type="molecule type" value="Genomic_DNA"/>
</dbReference>
<gene>
    <name evidence="2" type="ORF">Zmor_025686</name>
</gene>
<sequence length="98" mass="11913">MRNRDEEEEEEEEEGGVENLNAINERIRKIEREDDGRNVYFSKELKKPRKCNVRSGIRHSKGAEEENLDVIKRKLRTMERENNIRNEYFSRSSKRWKT</sequence>
<comment type="caution">
    <text evidence="2">The sequence shown here is derived from an EMBL/GenBank/DDBJ whole genome shotgun (WGS) entry which is preliminary data.</text>
</comment>
<proteinExistence type="predicted"/>
<dbReference type="Proteomes" id="UP001168821">
    <property type="component" value="Unassembled WGS sequence"/>
</dbReference>
<evidence type="ECO:0000256" key="1">
    <source>
        <dbReference type="SAM" id="MobiDB-lite"/>
    </source>
</evidence>
<evidence type="ECO:0000313" key="2">
    <source>
        <dbReference type="EMBL" id="KAJ3642941.1"/>
    </source>
</evidence>
<protein>
    <submittedName>
        <fullName evidence="2">Uncharacterized protein</fullName>
    </submittedName>
</protein>